<name>A0A9W9ZI35_9CNID</name>
<evidence type="ECO:0000259" key="1">
    <source>
        <dbReference type="Pfam" id="PF15711"/>
    </source>
</evidence>
<gene>
    <name evidence="2" type="ORF">OS493_038206</name>
</gene>
<evidence type="ECO:0000313" key="3">
    <source>
        <dbReference type="Proteomes" id="UP001163046"/>
    </source>
</evidence>
<dbReference type="PANTHER" id="PTHR15535">
    <property type="entry name" value="TRANSMEMBRANE PROTEIN 2-RELATED"/>
    <property type="match status" value="1"/>
</dbReference>
<comment type="caution">
    <text evidence="2">The sequence shown here is derived from an EMBL/GenBank/DDBJ whole genome shotgun (WGS) entry which is preliminary data.</text>
</comment>
<dbReference type="AlphaFoldDB" id="A0A9W9ZI35"/>
<dbReference type="OrthoDB" id="120976at2759"/>
<keyword evidence="3" id="KW-1185">Reference proteome</keyword>
<dbReference type="InterPro" id="IPR052252">
    <property type="entry name" value="CEMIP/CEMIP2"/>
</dbReference>
<dbReference type="Pfam" id="PF15711">
    <property type="entry name" value="ILEI"/>
    <property type="match status" value="1"/>
</dbReference>
<proteinExistence type="predicted"/>
<dbReference type="PANTHER" id="PTHR15535:SF28">
    <property type="entry name" value="ILEI_PANDER DOMAIN-CONTAINING PROTEIN"/>
    <property type="match status" value="1"/>
</dbReference>
<dbReference type="Proteomes" id="UP001163046">
    <property type="component" value="Unassembled WGS sequence"/>
</dbReference>
<accession>A0A9W9ZI35</accession>
<dbReference type="PROSITE" id="PS52031">
    <property type="entry name" value="GG_LECTIN"/>
    <property type="match status" value="1"/>
</dbReference>
<sequence>MGEEIEQLKNPRTTRPPTPTITEAQVRLVDIHLRSEGCDDPGKTPNTCGIAYIKVDGKDYSLHGRGHNVVIVDAKTGAVLEAKSFDTYAVSNAGNSLGSYLDSKNGHQIVLVAVQDSASTYQAPAIDALKRKGATDPVVDFRGSFALVGYAQANITRPLWIAQQRRNSGQGPSEISLKNTTYIKCVRLLSPKDTYLA</sequence>
<organism evidence="2 3">
    <name type="scientific">Desmophyllum pertusum</name>
    <dbReference type="NCBI Taxonomy" id="174260"/>
    <lineage>
        <taxon>Eukaryota</taxon>
        <taxon>Metazoa</taxon>
        <taxon>Cnidaria</taxon>
        <taxon>Anthozoa</taxon>
        <taxon>Hexacorallia</taxon>
        <taxon>Scleractinia</taxon>
        <taxon>Caryophylliina</taxon>
        <taxon>Caryophylliidae</taxon>
        <taxon>Desmophyllum</taxon>
    </lineage>
</organism>
<feature type="domain" description="ILEI/PANDER" evidence="1">
    <location>
        <begin position="65"/>
        <end position="151"/>
    </location>
</feature>
<dbReference type="InterPro" id="IPR039477">
    <property type="entry name" value="ILEI/PANDER_dom"/>
</dbReference>
<protein>
    <recommendedName>
        <fullName evidence="1">ILEI/PANDER domain-containing protein</fullName>
    </recommendedName>
</protein>
<reference evidence="2" key="1">
    <citation type="submission" date="2023-01" db="EMBL/GenBank/DDBJ databases">
        <title>Genome assembly of the deep-sea coral Lophelia pertusa.</title>
        <authorList>
            <person name="Herrera S."/>
            <person name="Cordes E."/>
        </authorList>
    </citation>
    <scope>NUCLEOTIDE SEQUENCE</scope>
    <source>
        <strain evidence="2">USNM1676648</strain>
        <tissue evidence="2">Polyp</tissue>
    </source>
</reference>
<dbReference type="EMBL" id="MU825961">
    <property type="protein sequence ID" value="KAJ7381936.1"/>
    <property type="molecule type" value="Genomic_DNA"/>
</dbReference>
<evidence type="ECO:0000313" key="2">
    <source>
        <dbReference type="EMBL" id="KAJ7381936.1"/>
    </source>
</evidence>